<dbReference type="GO" id="GO:0009737">
    <property type="term" value="P:response to abscisic acid"/>
    <property type="evidence" value="ECO:0007669"/>
    <property type="project" value="TreeGrafter"/>
</dbReference>
<keyword evidence="3 4" id="KW-0539">Nucleus</keyword>
<dbReference type="PANTHER" id="PTHR31413:SF31">
    <property type="entry name" value="NINJA-FAMILY PROTEIN AFP3"/>
    <property type="match status" value="1"/>
</dbReference>
<evidence type="ECO:0000256" key="5">
    <source>
        <dbReference type="SAM" id="MobiDB-lite"/>
    </source>
</evidence>
<dbReference type="EMBL" id="SDMP01000012">
    <property type="protein sequence ID" value="RYR24549.1"/>
    <property type="molecule type" value="Genomic_DNA"/>
</dbReference>
<dbReference type="Proteomes" id="UP000289738">
    <property type="component" value="Chromosome B02"/>
</dbReference>
<organism evidence="6 7">
    <name type="scientific">Arachis hypogaea</name>
    <name type="common">Peanut</name>
    <dbReference type="NCBI Taxonomy" id="3818"/>
    <lineage>
        <taxon>Eukaryota</taxon>
        <taxon>Viridiplantae</taxon>
        <taxon>Streptophyta</taxon>
        <taxon>Embryophyta</taxon>
        <taxon>Tracheophyta</taxon>
        <taxon>Spermatophyta</taxon>
        <taxon>Magnoliopsida</taxon>
        <taxon>eudicotyledons</taxon>
        <taxon>Gunneridae</taxon>
        <taxon>Pentapetalae</taxon>
        <taxon>rosids</taxon>
        <taxon>fabids</taxon>
        <taxon>Fabales</taxon>
        <taxon>Fabaceae</taxon>
        <taxon>Papilionoideae</taxon>
        <taxon>50 kb inversion clade</taxon>
        <taxon>dalbergioids sensu lato</taxon>
        <taxon>Dalbergieae</taxon>
        <taxon>Pterocarpus clade</taxon>
        <taxon>Arachis</taxon>
    </lineage>
</organism>
<evidence type="ECO:0000313" key="6">
    <source>
        <dbReference type="EMBL" id="RYR24549.1"/>
    </source>
</evidence>
<dbReference type="STRING" id="3818.A0A445ADQ2"/>
<protein>
    <recommendedName>
        <fullName evidence="4">Ninja-family protein</fullName>
    </recommendedName>
    <alternativeName>
        <fullName evidence="4">ABI-binding protein</fullName>
    </alternativeName>
</protein>
<reference evidence="6 7" key="1">
    <citation type="submission" date="2019-01" db="EMBL/GenBank/DDBJ databases">
        <title>Sequencing of cultivated peanut Arachis hypogaea provides insights into genome evolution and oil improvement.</title>
        <authorList>
            <person name="Chen X."/>
        </authorList>
    </citation>
    <scope>NUCLEOTIDE SEQUENCE [LARGE SCALE GENOMIC DNA]</scope>
    <source>
        <strain evidence="7">cv. Fuhuasheng</strain>
        <tissue evidence="6">Leaves</tissue>
    </source>
</reference>
<comment type="caution">
    <text evidence="6">The sequence shown here is derived from an EMBL/GenBank/DDBJ whole genome shotgun (WGS) entry which is preliminary data.</text>
</comment>
<evidence type="ECO:0000256" key="1">
    <source>
        <dbReference type="ARBA" id="ARBA00004123"/>
    </source>
</evidence>
<comment type="subcellular location">
    <subcellularLocation>
        <location evidence="1 4">Nucleus</location>
    </subcellularLocation>
</comment>
<evidence type="ECO:0000256" key="4">
    <source>
        <dbReference type="RuleBase" id="RU369029"/>
    </source>
</evidence>
<gene>
    <name evidence="6" type="ORF">Ahy_B02g058051</name>
</gene>
<feature type="region of interest" description="Disordered" evidence="5">
    <location>
        <begin position="34"/>
        <end position="65"/>
    </location>
</feature>
<dbReference type="Pfam" id="PF16136">
    <property type="entry name" value="NLS_NINJA_AFP"/>
    <property type="match status" value="1"/>
</dbReference>
<name>A0A445ADQ2_ARAHY</name>
<comment type="similarity">
    <text evidence="2 4">Belongs to the Ninja family.</text>
</comment>
<dbReference type="InterPro" id="IPR032310">
    <property type="entry name" value="NLS_NINJA_AFP-like"/>
</dbReference>
<comment type="function">
    <text evidence="4">Acts as a negative regulator of abscisic acid (ABA) response.</text>
</comment>
<dbReference type="PANTHER" id="PTHR31413">
    <property type="entry name" value="AFP HOMOLOG 2"/>
    <property type="match status" value="1"/>
</dbReference>
<dbReference type="GO" id="GO:0005634">
    <property type="term" value="C:nucleus"/>
    <property type="evidence" value="ECO:0007669"/>
    <property type="project" value="UniProtKB-SubCell"/>
</dbReference>
<evidence type="ECO:0000256" key="3">
    <source>
        <dbReference type="ARBA" id="ARBA00023242"/>
    </source>
</evidence>
<dbReference type="GO" id="GO:0007165">
    <property type="term" value="P:signal transduction"/>
    <property type="evidence" value="ECO:0007669"/>
    <property type="project" value="InterPro"/>
</dbReference>
<evidence type="ECO:0000313" key="7">
    <source>
        <dbReference type="Proteomes" id="UP000289738"/>
    </source>
</evidence>
<keyword evidence="7" id="KW-1185">Reference proteome</keyword>
<dbReference type="GO" id="GO:0045892">
    <property type="term" value="P:negative regulation of DNA-templated transcription"/>
    <property type="evidence" value="ECO:0007669"/>
    <property type="project" value="TreeGrafter"/>
</dbReference>
<sequence length="131" mass="14989">MPMPCTTNLIRTCSLPTETEEEWRKRKELQTLRRLETRRKRSENQQRNMKVMREKSNGSSSSFSKDIATFVDGNNSNLVEAALNEFSSLERMTLLSTSVVIHCHTSLSPGSSFDEKTEKDQIGAFFPISRI</sequence>
<proteinExistence type="inferred from homology"/>
<evidence type="ECO:0000256" key="2">
    <source>
        <dbReference type="ARBA" id="ARBA00006081"/>
    </source>
</evidence>
<dbReference type="AlphaFoldDB" id="A0A445ADQ2"/>
<accession>A0A445ADQ2</accession>
<dbReference type="InterPro" id="IPR031307">
    <property type="entry name" value="Ninja_fam"/>
</dbReference>